<proteinExistence type="predicted"/>
<evidence type="ECO:0000313" key="2">
    <source>
        <dbReference type="Proteomes" id="UP000479710"/>
    </source>
</evidence>
<evidence type="ECO:0000313" key="1">
    <source>
        <dbReference type="EMBL" id="KAF0895041.1"/>
    </source>
</evidence>
<dbReference type="AlphaFoldDB" id="A0A6G1C4T1"/>
<feature type="non-terminal residue" evidence="1">
    <location>
        <position position="71"/>
    </location>
</feature>
<keyword evidence="2" id="KW-1185">Reference proteome</keyword>
<sequence>MAAGGGLEAWRLGQRYLSHRSRQLYAILFNPSSQPNLGQKEGPSVLKGRWDQSQCRRERWTGAVWIHWRSL</sequence>
<dbReference type="EMBL" id="SPHZ02000010">
    <property type="protein sequence ID" value="KAF0895041.1"/>
    <property type="molecule type" value="Genomic_DNA"/>
</dbReference>
<accession>A0A6G1C4T1</accession>
<gene>
    <name evidence="1" type="ORF">E2562_006759</name>
</gene>
<organism evidence="1 2">
    <name type="scientific">Oryza meyeriana var. granulata</name>
    <dbReference type="NCBI Taxonomy" id="110450"/>
    <lineage>
        <taxon>Eukaryota</taxon>
        <taxon>Viridiplantae</taxon>
        <taxon>Streptophyta</taxon>
        <taxon>Embryophyta</taxon>
        <taxon>Tracheophyta</taxon>
        <taxon>Spermatophyta</taxon>
        <taxon>Magnoliopsida</taxon>
        <taxon>Liliopsida</taxon>
        <taxon>Poales</taxon>
        <taxon>Poaceae</taxon>
        <taxon>BOP clade</taxon>
        <taxon>Oryzoideae</taxon>
        <taxon>Oryzeae</taxon>
        <taxon>Oryzinae</taxon>
        <taxon>Oryza</taxon>
        <taxon>Oryza meyeriana</taxon>
    </lineage>
</organism>
<name>A0A6G1C4T1_9ORYZ</name>
<comment type="caution">
    <text evidence="1">The sequence shown here is derived from an EMBL/GenBank/DDBJ whole genome shotgun (WGS) entry which is preliminary data.</text>
</comment>
<reference evidence="1 2" key="1">
    <citation type="submission" date="2019-11" db="EMBL/GenBank/DDBJ databases">
        <title>Whole genome sequence of Oryza granulata.</title>
        <authorList>
            <person name="Li W."/>
        </authorList>
    </citation>
    <scope>NUCLEOTIDE SEQUENCE [LARGE SCALE GENOMIC DNA]</scope>
    <source>
        <strain evidence="2">cv. Menghai</strain>
        <tissue evidence="1">Leaf</tissue>
    </source>
</reference>
<dbReference type="Proteomes" id="UP000479710">
    <property type="component" value="Unassembled WGS sequence"/>
</dbReference>
<protein>
    <submittedName>
        <fullName evidence="1">Uncharacterized protein</fullName>
    </submittedName>
</protein>